<name>A0A9X1NWS0_9HYPH</name>
<reference evidence="1" key="1">
    <citation type="submission" date="2021-12" db="EMBL/GenBank/DDBJ databases">
        <authorList>
            <person name="Li Y."/>
        </authorList>
    </citation>
    <scope>NUCLEOTIDE SEQUENCE</scope>
    <source>
        <strain evidence="1">DKSPLA3</strain>
    </source>
</reference>
<dbReference type="PIRSF" id="PIRSF031780">
    <property type="entry name" value="UCP031780"/>
    <property type="match status" value="1"/>
</dbReference>
<dbReference type="Pfam" id="PF07345">
    <property type="entry name" value="ATPaseInh_sub_z"/>
    <property type="match status" value="1"/>
</dbReference>
<dbReference type="Gene3D" id="1.10.790.20">
    <property type="entry name" value="Domain of unknown function DUF1476"/>
    <property type="match status" value="1"/>
</dbReference>
<accession>A0A9X1NWS0</accession>
<dbReference type="AlphaFoldDB" id="A0A9X1NWS0"/>
<gene>
    <name evidence="1" type="ORF">LRX75_18975</name>
</gene>
<sequence length="102" mass="11568">MTALRKRAHAQETRFVREEELAFRAEARRNALIGLWAAAMIDRPDADAYARGIVEAGVENPNGILDRLQTDFEAAGVIFLEDDIRERMTGMLRSLRDEMYAA</sequence>
<evidence type="ECO:0000313" key="2">
    <source>
        <dbReference type="Proteomes" id="UP001139089"/>
    </source>
</evidence>
<dbReference type="EMBL" id="JAJOZR010000013">
    <property type="protein sequence ID" value="MCD7111124.1"/>
    <property type="molecule type" value="Genomic_DNA"/>
</dbReference>
<evidence type="ECO:0000313" key="1">
    <source>
        <dbReference type="EMBL" id="MCD7111124.1"/>
    </source>
</evidence>
<comment type="caution">
    <text evidence="1">The sequence shown here is derived from an EMBL/GenBank/DDBJ whole genome shotgun (WGS) entry which is preliminary data.</text>
</comment>
<dbReference type="RefSeq" id="WP_231816230.1">
    <property type="nucleotide sequence ID" value="NZ_JAJOZR010000013.1"/>
</dbReference>
<keyword evidence="2" id="KW-1185">Reference proteome</keyword>
<proteinExistence type="predicted"/>
<dbReference type="Proteomes" id="UP001139089">
    <property type="component" value="Unassembled WGS sequence"/>
</dbReference>
<dbReference type="InterPro" id="IPR009945">
    <property type="entry name" value="ATPase_inh_sub_z"/>
</dbReference>
<dbReference type="InterPro" id="IPR038293">
    <property type="entry name" value="ATPase_inh_sub_z_sf"/>
</dbReference>
<organism evidence="1 2">
    <name type="scientific">Rhizobium quercicola</name>
    <dbReference type="NCBI Taxonomy" id="2901226"/>
    <lineage>
        <taxon>Bacteria</taxon>
        <taxon>Pseudomonadati</taxon>
        <taxon>Pseudomonadota</taxon>
        <taxon>Alphaproteobacteria</taxon>
        <taxon>Hyphomicrobiales</taxon>
        <taxon>Rhizobiaceae</taxon>
        <taxon>Rhizobium/Agrobacterium group</taxon>
        <taxon>Rhizobium</taxon>
    </lineage>
</organism>
<protein>
    <submittedName>
        <fullName evidence="1">DUF1476 domain-containing protein</fullName>
    </submittedName>
</protein>